<feature type="compositionally biased region" description="Pro residues" evidence="4">
    <location>
        <begin position="766"/>
        <end position="781"/>
    </location>
</feature>
<dbReference type="Gene3D" id="2.60.200.20">
    <property type="match status" value="1"/>
</dbReference>
<dbReference type="AlphaFoldDB" id="W9Y041"/>
<feature type="compositionally biased region" description="Pro residues" evidence="4">
    <location>
        <begin position="812"/>
        <end position="832"/>
    </location>
</feature>
<feature type="region of interest" description="Disordered" evidence="4">
    <location>
        <begin position="252"/>
        <end position="331"/>
    </location>
</feature>
<dbReference type="GeneID" id="19161065"/>
<dbReference type="SUPFAM" id="SSF46785">
    <property type="entry name" value="Winged helix' DNA-binding domain"/>
    <property type="match status" value="1"/>
</dbReference>
<feature type="compositionally biased region" description="Pro residues" evidence="4">
    <location>
        <begin position="173"/>
        <end position="182"/>
    </location>
</feature>
<dbReference type="EMBL" id="AMWN01000005">
    <property type="protein sequence ID" value="EXJ85828.1"/>
    <property type="molecule type" value="Genomic_DNA"/>
</dbReference>
<feature type="compositionally biased region" description="Basic and acidic residues" evidence="4">
    <location>
        <begin position="1104"/>
        <end position="1113"/>
    </location>
</feature>
<sequence length="1122" mass="121684">MSSQAIATSTRGLPDFSSHPLDLPDFPDPTWSDRSNPHDEAAEPKPQDEPPQTNLAQSPGAEHPSWSEMDTQQRSQAVGNLLAALAPISPTQTATATADADANADANVNQGSPTNKTEATFKPTDENDPIDVPAATEATNDNINADPSISLPPLPPLSNDEFLDANPQSTFSPPLPEPPTDPTPANQGPATLMPSVSQMESQTPAASPGPLPERREIEAFAKIEFEDGNYYITTYACELGRDAFAYRAALARAEEARQAEQDRTQSSSGRRSEGMPKPNDSQVQGSVVSEAGGFGGVDDGPVLQDGDRRNPDPLHSQSSDRSAGSVVKPQEVLINPPLIPFDYHKMAERQAQFEHENEPEADNEQPAPVTADHIPDAHNCPLIPIHAMRTSQKSEVENHRSISRRHVKIQWDFDKDCFSMKVLGRNGAFLDDQYLPRGGVKRLRDGSKIQISNVWMTFRLPNQRSEPISEDSERDRMEETPSAQRNTSPTPNEEDEDEDASLSPSRSGKTRTRIVLNTSQQPSPSIADPLIGPDGQPMPPRKRGPGRPPKDGIMSTRERREREKAQRLAEAKAANGGKTPPPMLKGKFPKPIVKEEVIIPDMRTEKRKYKKRKRPGEDGDIVQSIEGGEVDVPSETEKAPVKKARQSKSPSPDYPPAESLTEEQLARPSEPYARLIYDILIDIHPKALPLKQIYRALKLKFPFFVHRVDSEGWQSSVRHNLNQEWNKLFEKGEKEGKGFAWKAIPGALQPQAERRRAAQQAAANKPKPPPAPRQPPPPGSHPPLNWQNTPFPQQNGMPPRGPPPFFVQGPHGPMPPPPNGMPWPPPPPPPGGIPSSASPNPNGHVPPHMQPGQNPPPQFFPPPQGGRPPFPPQPPVQPGGASQPNAATAQGPPRPNSAAATPVPPPPIPSSSSASRNMPCSTDGLLAIRRFENAMYDQVRDPAKIEEWQKVFASVKRRLLHGAPHSSLPNGETKEELTIMEHVRRFIDRFKNPNFVGFSIEQTRGTGSPAPTTATSGAVQSAEPSSAQPSQSATAPVPTQAVSSAKPVAVETTKEAPKDAVPQPPPTIDTIIGGEVKNGADNGDKNGGAEQLKAPVDVQPKIEANNERSKVLTDKPSVNGAA</sequence>
<evidence type="ECO:0000259" key="6">
    <source>
        <dbReference type="PROSITE" id="PS50039"/>
    </source>
</evidence>
<dbReference type="InterPro" id="IPR001766">
    <property type="entry name" value="Fork_head_dom"/>
</dbReference>
<evidence type="ECO:0008006" key="9">
    <source>
        <dbReference type="Google" id="ProtNLM"/>
    </source>
</evidence>
<feature type="compositionally biased region" description="Low complexity" evidence="4">
    <location>
        <begin position="93"/>
        <end position="107"/>
    </location>
</feature>
<keyword evidence="1 3" id="KW-0238">DNA-binding</keyword>
<evidence type="ECO:0000256" key="1">
    <source>
        <dbReference type="ARBA" id="ARBA00023125"/>
    </source>
</evidence>
<dbReference type="PROSITE" id="PS00658">
    <property type="entry name" value="FORK_HEAD_2"/>
    <property type="match status" value="1"/>
</dbReference>
<dbReference type="InterPro" id="IPR045178">
    <property type="entry name" value="Fhl1/FHA1"/>
</dbReference>
<dbReference type="InterPro" id="IPR008984">
    <property type="entry name" value="SMAD_FHA_dom_sf"/>
</dbReference>
<comment type="caution">
    <text evidence="7">The sequence shown here is derived from an EMBL/GenBank/DDBJ whole genome shotgun (WGS) entry which is preliminary data.</text>
</comment>
<reference evidence="7 8" key="1">
    <citation type="submission" date="2013-03" db="EMBL/GenBank/DDBJ databases">
        <title>The Genome Sequence of Capronia coronata CBS 617.96.</title>
        <authorList>
            <consortium name="The Broad Institute Genomics Platform"/>
            <person name="Cuomo C."/>
            <person name="de Hoog S."/>
            <person name="Gorbushina A."/>
            <person name="Walker B."/>
            <person name="Young S.K."/>
            <person name="Zeng Q."/>
            <person name="Gargeya S."/>
            <person name="Fitzgerald M."/>
            <person name="Haas B."/>
            <person name="Abouelleil A."/>
            <person name="Allen A.W."/>
            <person name="Alvarado L."/>
            <person name="Arachchi H.M."/>
            <person name="Berlin A.M."/>
            <person name="Chapman S.B."/>
            <person name="Gainer-Dewar J."/>
            <person name="Goldberg J."/>
            <person name="Griggs A."/>
            <person name="Gujja S."/>
            <person name="Hansen M."/>
            <person name="Howarth C."/>
            <person name="Imamovic A."/>
            <person name="Ireland A."/>
            <person name="Larimer J."/>
            <person name="McCowan C."/>
            <person name="Murphy C."/>
            <person name="Pearson M."/>
            <person name="Poon T.W."/>
            <person name="Priest M."/>
            <person name="Roberts A."/>
            <person name="Saif S."/>
            <person name="Shea T."/>
            <person name="Sisk P."/>
            <person name="Sykes S."/>
            <person name="Wortman J."/>
            <person name="Nusbaum C."/>
            <person name="Birren B."/>
        </authorList>
    </citation>
    <scope>NUCLEOTIDE SEQUENCE [LARGE SCALE GENOMIC DNA]</scope>
    <source>
        <strain evidence="7 8">CBS 617.96</strain>
    </source>
</reference>
<dbReference type="Gene3D" id="1.10.10.10">
    <property type="entry name" value="Winged helix-like DNA-binding domain superfamily/Winged helix DNA-binding domain"/>
    <property type="match status" value="1"/>
</dbReference>
<feature type="compositionally biased region" description="Polar residues" evidence="4">
    <location>
        <begin position="785"/>
        <end position="796"/>
    </location>
</feature>
<comment type="subcellular location">
    <subcellularLocation>
        <location evidence="3">Nucleus</location>
    </subcellularLocation>
</comment>
<dbReference type="GO" id="GO:0043565">
    <property type="term" value="F:sequence-specific DNA binding"/>
    <property type="evidence" value="ECO:0007669"/>
    <property type="project" value="InterPro"/>
</dbReference>
<dbReference type="InterPro" id="IPR030456">
    <property type="entry name" value="TF_fork_head_CS_2"/>
</dbReference>
<feature type="region of interest" description="Disordered" evidence="4">
    <location>
        <begin position="1001"/>
        <end position="1122"/>
    </location>
</feature>
<keyword evidence="2 3" id="KW-0539">Nucleus</keyword>
<evidence type="ECO:0000256" key="2">
    <source>
        <dbReference type="ARBA" id="ARBA00023242"/>
    </source>
</evidence>
<gene>
    <name evidence="7" type="ORF">A1O1_06197</name>
</gene>
<dbReference type="InterPro" id="IPR036388">
    <property type="entry name" value="WH-like_DNA-bd_sf"/>
</dbReference>
<dbReference type="InterPro" id="IPR000253">
    <property type="entry name" value="FHA_dom"/>
</dbReference>
<dbReference type="eggNOG" id="KOG2294">
    <property type="taxonomic scope" value="Eukaryota"/>
</dbReference>
<feature type="region of interest" description="Disordered" evidence="4">
    <location>
        <begin position="350"/>
        <end position="378"/>
    </location>
</feature>
<feature type="compositionally biased region" description="Basic and acidic residues" evidence="4">
    <location>
        <begin position="35"/>
        <end position="48"/>
    </location>
</feature>
<evidence type="ECO:0000313" key="7">
    <source>
        <dbReference type="EMBL" id="EXJ85828.1"/>
    </source>
</evidence>
<accession>W9Y041</accession>
<feature type="compositionally biased region" description="Low complexity" evidence="4">
    <location>
        <begin position="1018"/>
        <end position="1038"/>
    </location>
</feature>
<dbReference type="Pfam" id="PF00498">
    <property type="entry name" value="FHA"/>
    <property type="match status" value="1"/>
</dbReference>
<dbReference type="SMART" id="SM00339">
    <property type="entry name" value="FH"/>
    <property type="match status" value="1"/>
</dbReference>
<dbReference type="PROSITE" id="PS50039">
    <property type="entry name" value="FORK_HEAD_3"/>
    <property type="match status" value="1"/>
</dbReference>
<dbReference type="Pfam" id="PF00250">
    <property type="entry name" value="Forkhead"/>
    <property type="match status" value="1"/>
</dbReference>
<evidence type="ECO:0000256" key="3">
    <source>
        <dbReference type="PROSITE-ProRule" id="PRU00089"/>
    </source>
</evidence>
<evidence type="ECO:0000259" key="5">
    <source>
        <dbReference type="PROSITE" id="PS50006"/>
    </source>
</evidence>
<dbReference type="RefSeq" id="XP_007725266.1">
    <property type="nucleotide sequence ID" value="XM_007727076.1"/>
</dbReference>
<feature type="region of interest" description="Disordered" evidence="4">
    <location>
        <begin position="750"/>
        <end position="920"/>
    </location>
</feature>
<dbReference type="SUPFAM" id="SSF49879">
    <property type="entry name" value="SMAD/FHA domain"/>
    <property type="match status" value="1"/>
</dbReference>
<dbReference type="HOGENOM" id="CLU_289673_0_0_1"/>
<feature type="compositionally biased region" description="Pro residues" evidence="4">
    <location>
        <begin position="853"/>
        <end position="877"/>
    </location>
</feature>
<name>W9Y041_9EURO</name>
<dbReference type="GO" id="GO:0060962">
    <property type="term" value="P:regulation of ribosomal protein gene transcription by RNA polymerase II"/>
    <property type="evidence" value="ECO:0007669"/>
    <property type="project" value="InterPro"/>
</dbReference>
<evidence type="ECO:0000256" key="4">
    <source>
        <dbReference type="SAM" id="MobiDB-lite"/>
    </source>
</evidence>
<feature type="domain" description="Fork-head" evidence="6">
    <location>
        <begin position="667"/>
        <end position="758"/>
    </location>
</feature>
<feature type="compositionally biased region" description="Basic and acidic residues" evidence="4">
    <location>
        <begin position="252"/>
        <end position="263"/>
    </location>
</feature>
<protein>
    <recommendedName>
        <fullName evidence="9">Fork-head domain-containing protein</fullName>
    </recommendedName>
</protein>
<feature type="region of interest" description="Disordered" evidence="4">
    <location>
        <begin position="1"/>
        <end position="215"/>
    </location>
</feature>
<dbReference type="GO" id="GO:0005634">
    <property type="term" value="C:nucleus"/>
    <property type="evidence" value="ECO:0007669"/>
    <property type="project" value="UniProtKB-SubCell"/>
</dbReference>
<feature type="compositionally biased region" description="Polar residues" evidence="4">
    <location>
        <begin position="515"/>
        <end position="524"/>
    </location>
</feature>
<dbReference type="OrthoDB" id="5402974at2759"/>
<feature type="compositionally biased region" description="Polar residues" evidence="4">
    <location>
        <begin position="68"/>
        <end position="78"/>
    </location>
</feature>
<feature type="compositionally biased region" description="Polar residues" evidence="4">
    <location>
        <begin position="1"/>
        <end position="11"/>
    </location>
</feature>
<keyword evidence="8" id="KW-1185">Reference proteome</keyword>
<dbReference type="PANTHER" id="PTHR21712">
    <property type="entry name" value="PRE-RRNA-PROCESSING PROTEIN FHL1"/>
    <property type="match status" value="1"/>
</dbReference>
<feature type="compositionally biased region" description="Polar residues" evidence="4">
    <location>
        <begin position="481"/>
        <end position="491"/>
    </location>
</feature>
<feature type="compositionally biased region" description="Low complexity" evidence="4">
    <location>
        <begin position="833"/>
        <end position="852"/>
    </location>
</feature>
<feature type="compositionally biased region" description="Polar residues" evidence="4">
    <location>
        <begin position="108"/>
        <end position="118"/>
    </location>
</feature>
<dbReference type="GO" id="GO:0003700">
    <property type="term" value="F:DNA-binding transcription factor activity"/>
    <property type="evidence" value="ECO:0007669"/>
    <property type="project" value="InterPro"/>
</dbReference>
<feature type="compositionally biased region" description="Basic and acidic residues" evidence="4">
    <location>
        <begin position="556"/>
        <end position="570"/>
    </location>
</feature>
<feature type="domain" description="FHA" evidence="5">
    <location>
        <begin position="398"/>
        <end position="435"/>
    </location>
</feature>
<feature type="compositionally biased region" description="Polar residues" evidence="4">
    <location>
        <begin position="1001"/>
        <end position="1017"/>
    </location>
</feature>
<organism evidence="7 8">
    <name type="scientific">Capronia coronata CBS 617.96</name>
    <dbReference type="NCBI Taxonomy" id="1182541"/>
    <lineage>
        <taxon>Eukaryota</taxon>
        <taxon>Fungi</taxon>
        <taxon>Dikarya</taxon>
        <taxon>Ascomycota</taxon>
        <taxon>Pezizomycotina</taxon>
        <taxon>Eurotiomycetes</taxon>
        <taxon>Chaetothyriomycetidae</taxon>
        <taxon>Chaetothyriales</taxon>
        <taxon>Herpotrichiellaceae</taxon>
        <taxon>Capronia</taxon>
    </lineage>
</organism>
<dbReference type="PANTHER" id="PTHR21712:SF29">
    <property type="entry name" value="PRE-RRNA-PROCESSING PROTEIN FHL1"/>
    <property type="match status" value="1"/>
</dbReference>
<evidence type="ECO:0000313" key="8">
    <source>
        <dbReference type="Proteomes" id="UP000019484"/>
    </source>
</evidence>
<dbReference type="STRING" id="1182541.W9Y041"/>
<proteinExistence type="predicted"/>
<dbReference type="PROSITE" id="PS50006">
    <property type="entry name" value="FHA_DOMAIN"/>
    <property type="match status" value="1"/>
</dbReference>
<feature type="region of interest" description="Disordered" evidence="4">
    <location>
        <begin position="462"/>
        <end position="665"/>
    </location>
</feature>
<dbReference type="Proteomes" id="UP000019484">
    <property type="component" value="Unassembled WGS sequence"/>
</dbReference>
<dbReference type="InterPro" id="IPR036390">
    <property type="entry name" value="WH_DNA-bd_sf"/>
</dbReference>
<feature type="compositionally biased region" description="Basic residues" evidence="4">
    <location>
        <begin position="605"/>
        <end position="614"/>
    </location>
</feature>
<feature type="compositionally biased region" description="Polar residues" evidence="4">
    <location>
        <begin position="185"/>
        <end position="205"/>
    </location>
</feature>
<feature type="DNA-binding region" description="Fork-head" evidence="3">
    <location>
        <begin position="667"/>
        <end position="758"/>
    </location>
</feature>